<dbReference type="PROSITE" id="PS51439">
    <property type="entry name" value="MENTAL"/>
    <property type="match status" value="1"/>
</dbReference>
<evidence type="ECO:0000256" key="3">
    <source>
        <dbReference type="ARBA" id="ARBA00023136"/>
    </source>
</evidence>
<evidence type="ECO:0000313" key="7">
    <source>
        <dbReference type="EMBL" id="EGD77253.1"/>
    </source>
</evidence>
<keyword evidence="4" id="KW-1133">Transmembrane helix</keyword>
<dbReference type="Pfam" id="PF10457">
    <property type="entry name" value="MENTAL"/>
    <property type="match status" value="1"/>
</dbReference>
<keyword evidence="8" id="KW-1185">Reference proteome</keyword>
<evidence type="ECO:0000259" key="6">
    <source>
        <dbReference type="PROSITE" id="PS51439"/>
    </source>
</evidence>
<feature type="domain" description="MENTAL" evidence="6">
    <location>
        <begin position="50"/>
        <end position="223"/>
    </location>
</feature>
<feature type="transmembrane region" description="Helical" evidence="4">
    <location>
        <begin position="157"/>
        <end position="177"/>
    </location>
</feature>
<dbReference type="PANTHER" id="PTHR46121:SF4">
    <property type="entry name" value="STEROIDOGENIC ACUTE REGULATORY PROTEIN-LIKE"/>
    <property type="match status" value="1"/>
</dbReference>
<reference evidence="7" key="1">
    <citation type="submission" date="2009-08" db="EMBL/GenBank/DDBJ databases">
        <title>Annotation of Salpingoeca rosetta.</title>
        <authorList>
            <consortium name="The Broad Institute Genome Sequencing Platform"/>
            <person name="Russ C."/>
            <person name="Cuomo C."/>
            <person name="Burger G."/>
            <person name="Gray M.W."/>
            <person name="Holland P.W.H."/>
            <person name="King N."/>
            <person name="Lang F.B.F."/>
            <person name="Roger A.J."/>
            <person name="Ruiz-Trillo I."/>
            <person name="Young S.K."/>
            <person name="Zeng Q."/>
            <person name="Gargeya S."/>
            <person name="Alvarado L."/>
            <person name="Berlin A."/>
            <person name="Chapman S.B."/>
            <person name="Chen Z."/>
            <person name="Freedman E."/>
            <person name="Gellesch M."/>
            <person name="Goldberg J."/>
            <person name="Griggs A."/>
            <person name="Gujja S."/>
            <person name="Heilman E."/>
            <person name="Heiman D."/>
            <person name="Howarth C."/>
            <person name="Mehta T."/>
            <person name="Neiman D."/>
            <person name="Pearson M."/>
            <person name="Roberts A."/>
            <person name="Saif S."/>
            <person name="Shea T."/>
            <person name="Shenoy N."/>
            <person name="Sisk P."/>
            <person name="Stolte C."/>
            <person name="Sykes S."/>
            <person name="White J."/>
            <person name="Yandava C."/>
            <person name="Haas B."/>
            <person name="Nusbaum C."/>
            <person name="Birren B."/>
        </authorList>
    </citation>
    <scope>NUCLEOTIDE SEQUENCE [LARGE SCALE GENOMIC DNA]</scope>
    <source>
        <strain evidence="7">ATCC 50818</strain>
    </source>
</reference>
<evidence type="ECO:0000313" key="8">
    <source>
        <dbReference type="Proteomes" id="UP000007799"/>
    </source>
</evidence>
<dbReference type="Gene3D" id="3.30.530.20">
    <property type="match status" value="1"/>
</dbReference>
<dbReference type="OrthoDB" id="74575at2759"/>
<dbReference type="PROSITE" id="PS50848">
    <property type="entry name" value="START"/>
    <property type="match status" value="1"/>
</dbReference>
<evidence type="ECO:0000259" key="5">
    <source>
        <dbReference type="PROSITE" id="PS50848"/>
    </source>
</evidence>
<dbReference type="InterPro" id="IPR051869">
    <property type="entry name" value="STARD3"/>
</dbReference>
<organism evidence="8">
    <name type="scientific">Salpingoeca rosetta (strain ATCC 50818 / BSB-021)</name>
    <dbReference type="NCBI Taxonomy" id="946362"/>
    <lineage>
        <taxon>Eukaryota</taxon>
        <taxon>Choanoflagellata</taxon>
        <taxon>Craspedida</taxon>
        <taxon>Salpingoecidae</taxon>
        <taxon>Salpingoeca</taxon>
    </lineage>
</organism>
<comment type="subcellular location">
    <subcellularLocation>
        <location evidence="1">Membrane</location>
        <topology evidence="1">Multi-pass membrane protein</topology>
    </subcellularLocation>
</comment>
<dbReference type="AlphaFoldDB" id="F2UJF4"/>
<evidence type="ECO:0008006" key="9">
    <source>
        <dbReference type="Google" id="ProtNLM"/>
    </source>
</evidence>
<feature type="domain" description="START" evidence="5">
    <location>
        <begin position="335"/>
        <end position="503"/>
    </location>
</feature>
<dbReference type="KEGG" id="sre:PTSG_08346"/>
<dbReference type="GO" id="GO:0140284">
    <property type="term" value="C:endoplasmic reticulum-endosome membrane contact site"/>
    <property type="evidence" value="ECO:0007669"/>
    <property type="project" value="TreeGrafter"/>
</dbReference>
<protein>
    <recommendedName>
        <fullName evidence="9">START domain-containing protein</fullName>
    </recommendedName>
</protein>
<feature type="transmembrane region" description="Helical" evidence="4">
    <location>
        <begin position="128"/>
        <end position="150"/>
    </location>
</feature>
<feature type="transmembrane region" description="Helical" evidence="4">
    <location>
        <begin position="57"/>
        <end position="79"/>
    </location>
</feature>
<dbReference type="InParanoid" id="F2UJF4"/>
<evidence type="ECO:0000256" key="4">
    <source>
        <dbReference type="SAM" id="Phobius"/>
    </source>
</evidence>
<dbReference type="PANTHER" id="PTHR46121">
    <property type="entry name" value="STEROIDOGENIC ACUTE REGULATORY PROTEIN-LIKE"/>
    <property type="match status" value="1"/>
</dbReference>
<evidence type="ECO:0000256" key="2">
    <source>
        <dbReference type="ARBA" id="ARBA00022692"/>
    </source>
</evidence>
<dbReference type="Pfam" id="PF01852">
    <property type="entry name" value="START"/>
    <property type="match status" value="1"/>
</dbReference>
<keyword evidence="3 4" id="KW-0472">Membrane</keyword>
<keyword evidence="2 4" id="KW-0812">Transmembrane</keyword>
<dbReference type="GO" id="GO:0005789">
    <property type="term" value="C:endoplasmic reticulum membrane"/>
    <property type="evidence" value="ECO:0007669"/>
    <property type="project" value="TreeGrafter"/>
</dbReference>
<accession>F2UJF4</accession>
<dbReference type="EMBL" id="GL832977">
    <property type="protein sequence ID" value="EGD77253.1"/>
    <property type="molecule type" value="Genomic_DNA"/>
</dbReference>
<dbReference type="GO" id="GO:0005765">
    <property type="term" value="C:lysosomal membrane"/>
    <property type="evidence" value="ECO:0007669"/>
    <property type="project" value="TreeGrafter"/>
</dbReference>
<dbReference type="InterPro" id="IPR002913">
    <property type="entry name" value="START_lipid-bd_dom"/>
</dbReference>
<proteinExistence type="predicted"/>
<gene>
    <name evidence="7" type="ORF">PTSG_08346</name>
</gene>
<dbReference type="GO" id="GO:0031902">
    <property type="term" value="C:late endosome membrane"/>
    <property type="evidence" value="ECO:0007669"/>
    <property type="project" value="TreeGrafter"/>
</dbReference>
<dbReference type="SUPFAM" id="SSF55961">
    <property type="entry name" value="Bet v1-like"/>
    <property type="match status" value="1"/>
</dbReference>
<dbReference type="STRING" id="946362.F2UJF4"/>
<dbReference type="GO" id="GO:0008289">
    <property type="term" value="F:lipid binding"/>
    <property type="evidence" value="ECO:0007669"/>
    <property type="project" value="InterPro"/>
</dbReference>
<dbReference type="Proteomes" id="UP000007799">
    <property type="component" value="Unassembled WGS sequence"/>
</dbReference>
<dbReference type="OMA" id="VCITCCD"/>
<dbReference type="CDD" id="cd00177">
    <property type="entry name" value="START"/>
    <property type="match status" value="1"/>
</dbReference>
<sequence length="532" mass="59667">MMAGGERDRGGDGGSALGERQPLLIGGGAAVQYDTDYTLANARRVYDGLIRRAKHQLVYVCLVDLIATATIWIIVMHGFRGDWQSSDLVKSITGYTFQRSLLDVACVGAARVLVLILAYGPWRSSPFIFMLITTLGSIAFIVVKICFFDFTAKVNNLAYLMFIVELAFPMVEGYLWVTNLGPLQRDSAMLYTDGYRDIADPANVRRLATTQQITRPHESSMLHIRRPLNADSLTTPPRAPAYARTQINSDEEEALHVPDSPLFRTPPSEAADAFYQQAEEEESQTAPSTQASFEQFPLAATSTIAQHMILRGQNAVSDVERFATHDRNTNGVSMWRNLFDKNGVTVSVLAGSSSNNKTPIYKCEGLVWSSPEMLFRFLHDDFDEVCARSSLWQSMKVQRTFDKHTDLVHVMLKSYIASPPRDLTVVRSWQYSDNKFTLAFNSVEDPLVPKRRNFVRAYDRGSGFHLQRVHAESNVTKLTCVLHMDLKVTGIFAPSKLEGKIVERMSRIHDEIRTALESRAGSADRHARHTFA</sequence>
<dbReference type="InterPro" id="IPR019498">
    <property type="entry name" value="MENTAL"/>
</dbReference>
<dbReference type="GO" id="GO:0099044">
    <property type="term" value="P:vesicle tethering to endoplasmic reticulum"/>
    <property type="evidence" value="ECO:0007669"/>
    <property type="project" value="TreeGrafter"/>
</dbReference>
<name>F2UJF4_SALR5</name>
<evidence type="ECO:0000256" key="1">
    <source>
        <dbReference type="ARBA" id="ARBA00004141"/>
    </source>
</evidence>
<dbReference type="InterPro" id="IPR023393">
    <property type="entry name" value="START-like_dom_sf"/>
</dbReference>
<dbReference type="RefSeq" id="XP_004990597.1">
    <property type="nucleotide sequence ID" value="XM_004990540.1"/>
</dbReference>
<dbReference type="GeneID" id="16071156"/>